<sequence>MGASSEMPVRFGRRYGQAKGSTEIRNSEEDQILYPPLLPSKVDLQQVTIIPHNEWKRIQNSLDSLTREAARLRAERKAKKEMHFRSQEVVKHWTNTYAVSINHPGVHMH</sequence>
<gene>
    <name evidence="4" type="primary">LOC103260791</name>
</gene>
<proteinExistence type="predicted"/>
<name>A0A1U7TJQ9_CARSF</name>
<organism evidence="3 4">
    <name type="scientific">Carlito syrichta</name>
    <name type="common">Philippine tarsier</name>
    <name type="synonym">Tarsius syrichta</name>
    <dbReference type="NCBI Taxonomy" id="1868482"/>
    <lineage>
        <taxon>Eukaryota</taxon>
        <taxon>Metazoa</taxon>
        <taxon>Chordata</taxon>
        <taxon>Craniata</taxon>
        <taxon>Vertebrata</taxon>
        <taxon>Euteleostomi</taxon>
        <taxon>Mammalia</taxon>
        <taxon>Eutheria</taxon>
        <taxon>Euarchontoglires</taxon>
        <taxon>Primates</taxon>
        <taxon>Haplorrhini</taxon>
        <taxon>Tarsiiformes</taxon>
        <taxon>Tarsiidae</taxon>
        <taxon>Carlito</taxon>
    </lineage>
</organism>
<feature type="region of interest" description="Disordered" evidence="2">
    <location>
        <begin position="1"/>
        <end position="24"/>
    </location>
</feature>
<evidence type="ECO:0000256" key="2">
    <source>
        <dbReference type="SAM" id="MobiDB-lite"/>
    </source>
</evidence>
<dbReference type="GO" id="GO:0005879">
    <property type="term" value="C:axonemal microtubule"/>
    <property type="evidence" value="ECO:0007669"/>
    <property type="project" value="TreeGrafter"/>
</dbReference>
<keyword evidence="3" id="KW-1185">Reference proteome</keyword>
<dbReference type="InterPro" id="IPR039986">
    <property type="entry name" value="CFAP210"/>
</dbReference>
<protein>
    <submittedName>
        <fullName evidence="4">Coiled-coil domain-containing protein 173-like</fullName>
    </submittedName>
</protein>
<evidence type="ECO:0000313" key="4">
    <source>
        <dbReference type="RefSeq" id="XP_008056633.1"/>
    </source>
</evidence>
<dbReference type="Proteomes" id="UP000189704">
    <property type="component" value="Unplaced"/>
</dbReference>
<dbReference type="OrthoDB" id="331765at2759"/>
<accession>A0A1U7TJQ9</accession>
<dbReference type="PANTHER" id="PTHR28663">
    <property type="entry name" value="COILED-COIL DOMAIN-CONTAINING PROTEIN 173"/>
    <property type="match status" value="1"/>
</dbReference>
<dbReference type="AlphaFoldDB" id="A0A1U7TJQ9"/>
<keyword evidence="1" id="KW-0175">Coiled coil</keyword>
<evidence type="ECO:0000256" key="1">
    <source>
        <dbReference type="SAM" id="Coils"/>
    </source>
</evidence>
<dbReference type="RefSeq" id="XP_008056633.1">
    <property type="nucleotide sequence ID" value="XM_008058442.1"/>
</dbReference>
<dbReference type="GeneID" id="103260791"/>
<dbReference type="KEGG" id="csyr:103260791"/>
<feature type="coiled-coil region" evidence="1">
    <location>
        <begin position="55"/>
        <end position="82"/>
    </location>
</feature>
<evidence type="ECO:0000313" key="3">
    <source>
        <dbReference type="Proteomes" id="UP000189704"/>
    </source>
</evidence>
<reference evidence="4" key="1">
    <citation type="submission" date="2025-08" db="UniProtKB">
        <authorList>
            <consortium name="RefSeq"/>
        </authorList>
    </citation>
    <scope>IDENTIFICATION</scope>
</reference>
<dbReference type="PANTHER" id="PTHR28663:SF1">
    <property type="entry name" value="CILIA- AND FLAGELLA- ASSOCIATED PROTEIN 210"/>
    <property type="match status" value="1"/>
</dbReference>